<keyword evidence="3" id="KW-1185">Reference proteome</keyword>
<accession>A0A8T0VYV8</accession>
<sequence length="87" mass="9490">MASLRRSEGRATRLRSAGGPPQQQRAQEPGLPALERGPGHPGGGARREKLGRRSWTVHPVQQLLCVLMPLVSMNQQSAKTKEEEGLL</sequence>
<name>A0A8T0VYV8_PANVG</name>
<dbReference type="Proteomes" id="UP000823388">
    <property type="component" value="Chromosome 2K"/>
</dbReference>
<evidence type="ECO:0000313" key="2">
    <source>
        <dbReference type="EMBL" id="KAG2641322.1"/>
    </source>
</evidence>
<protein>
    <submittedName>
        <fullName evidence="2">Uncharacterized protein</fullName>
    </submittedName>
</protein>
<gene>
    <name evidence="2" type="ORF">PVAP13_2KG157958</name>
</gene>
<dbReference type="AlphaFoldDB" id="A0A8T0VYV8"/>
<proteinExistence type="predicted"/>
<evidence type="ECO:0000256" key="1">
    <source>
        <dbReference type="SAM" id="MobiDB-lite"/>
    </source>
</evidence>
<feature type="compositionally biased region" description="Basic and acidic residues" evidence="1">
    <location>
        <begin position="1"/>
        <end position="11"/>
    </location>
</feature>
<evidence type="ECO:0000313" key="3">
    <source>
        <dbReference type="Proteomes" id="UP000823388"/>
    </source>
</evidence>
<feature type="region of interest" description="Disordered" evidence="1">
    <location>
        <begin position="1"/>
        <end position="53"/>
    </location>
</feature>
<dbReference type="EMBL" id="CM029039">
    <property type="protein sequence ID" value="KAG2641322.1"/>
    <property type="molecule type" value="Genomic_DNA"/>
</dbReference>
<organism evidence="2 3">
    <name type="scientific">Panicum virgatum</name>
    <name type="common">Blackwell switchgrass</name>
    <dbReference type="NCBI Taxonomy" id="38727"/>
    <lineage>
        <taxon>Eukaryota</taxon>
        <taxon>Viridiplantae</taxon>
        <taxon>Streptophyta</taxon>
        <taxon>Embryophyta</taxon>
        <taxon>Tracheophyta</taxon>
        <taxon>Spermatophyta</taxon>
        <taxon>Magnoliopsida</taxon>
        <taxon>Liliopsida</taxon>
        <taxon>Poales</taxon>
        <taxon>Poaceae</taxon>
        <taxon>PACMAD clade</taxon>
        <taxon>Panicoideae</taxon>
        <taxon>Panicodae</taxon>
        <taxon>Paniceae</taxon>
        <taxon>Panicinae</taxon>
        <taxon>Panicum</taxon>
        <taxon>Panicum sect. Hiantes</taxon>
    </lineage>
</organism>
<reference evidence="2 3" key="1">
    <citation type="submission" date="2020-05" db="EMBL/GenBank/DDBJ databases">
        <title>WGS assembly of Panicum virgatum.</title>
        <authorList>
            <person name="Lovell J.T."/>
            <person name="Jenkins J."/>
            <person name="Shu S."/>
            <person name="Juenger T.E."/>
            <person name="Schmutz J."/>
        </authorList>
    </citation>
    <scope>NUCLEOTIDE SEQUENCE [LARGE SCALE GENOMIC DNA]</scope>
    <source>
        <strain evidence="3">cv. AP13</strain>
    </source>
</reference>
<comment type="caution">
    <text evidence="2">The sequence shown here is derived from an EMBL/GenBank/DDBJ whole genome shotgun (WGS) entry which is preliminary data.</text>
</comment>